<evidence type="ECO:0000313" key="3">
    <source>
        <dbReference type="Proteomes" id="UP001209570"/>
    </source>
</evidence>
<feature type="region of interest" description="Disordered" evidence="1">
    <location>
        <begin position="406"/>
        <end position="433"/>
    </location>
</feature>
<accession>A0AAD5LSJ1</accession>
<feature type="compositionally biased region" description="Pro residues" evidence="1">
    <location>
        <begin position="369"/>
        <end position="379"/>
    </location>
</feature>
<dbReference type="Proteomes" id="UP001209570">
    <property type="component" value="Unassembled WGS sequence"/>
</dbReference>
<feature type="region of interest" description="Disordered" evidence="1">
    <location>
        <begin position="671"/>
        <end position="701"/>
    </location>
</feature>
<proteinExistence type="predicted"/>
<dbReference type="AlphaFoldDB" id="A0AAD5LSJ1"/>
<protein>
    <submittedName>
        <fullName evidence="2">Uncharacterized protein</fullName>
    </submittedName>
</protein>
<gene>
    <name evidence="2" type="ORF">P43SY_003078</name>
</gene>
<feature type="compositionally biased region" description="Basic and acidic residues" evidence="1">
    <location>
        <begin position="671"/>
        <end position="693"/>
    </location>
</feature>
<feature type="compositionally biased region" description="Basic and acidic residues" evidence="1">
    <location>
        <begin position="142"/>
        <end position="162"/>
    </location>
</feature>
<keyword evidence="3" id="KW-1185">Reference proteome</keyword>
<evidence type="ECO:0000256" key="1">
    <source>
        <dbReference type="SAM" id="MobiDB-lite"/>
    </source>
</evidence>
<feature type="compositionally biased region" description="Low complexity" evidence="1">
    <location>
        <begin position="91"/>
        <end position="109"/>
    </location>
</feature>
<feature type="compositionally biased region" description="Polar residues" evidence="1">
    <location>
        <begin position="53"/>
        <end position="76"/>
    </location>
</feature>
<name>A0AAD5LSJ1_PYTIN</name>
<dbReference type="EMBL" id="JAKCXM010000012">
    <property type="protein sequence ID" value="KAJ0408352.1"/>
    <property type="molecule type" value="Genomic_DNA"/>
</dbReference>
<sequence length="701" mass="74535">MADARVASAPLAHCAAMDTAKVVAAAAAAAAVAVADARPLVDNGHAAGESHSVDASGSVEATSAGDNDSNGVTETSGAMERAASNEETASEDLAAAAEAEAEAEAAGGEADAEDAGLVEIVAIDEDDEDDEEDDEPDASAARGDDHAAMEPHARSAAEESGSRRRRKRSRRLGFSGSRNRSSGGRQRRLSEREDAAAAAVAVAADDDAVVLSVNPDGGLYPPPPPGEPVVAWQWSTCDEYFAPITQRHLDDLVALRRDAANMVAANAQGPAVQADRPWLAALLRDATDHASSRLQRTLRRGRYYRDVWDEGDAVAGERRGSRSSKKRPLAGCEVVPSLRALVRGYDDDRFEDYVSQLERHAASAADAPRPLPSPPPPPAADWHPAAWGAWRLTADASHVPSEVVHPASLARSRAPRRWKEEREQEQEMATATTDRPTVFGSAALEEDEIARELAQAVTHLVALSALNWRTAQTLYERAATGIACAPVLAAEAAAERRLEALYRELFPPRADDGGDDGGDDDAADDGRRSVVCSRTADLVAFGARCGSGETAVDPTHAAAVSVEFALRLQRGDEVDVLDRHGCWSDGVVLELLADGGGSGPTTSVKFVRVAVEHGGVEWIAVTEARLLPRGVADGRTSFLVGPSRVRRSRVEISRAEADALAQSWAARRARHEAALDPRHATLEAADRKPEDRKASKRQRKR</sequence>
<comment type="caution">
    <text evidence="2">The sequence shown here is derived from an EMBL/GenBank/DDBJ whole genome shotgun (WGS) entry which is preliminary data.</text>
</comment>
<reference evidence="2" key="1">
    <citation type="submission" date="2021-12" db="EMBL/GenBank/DDBJ databases">
        <title>Prjna785345.</title>
        <authorList>
            <person name="Rujirawat T."/>
            <person name="Krajaejun T."/>
        </authorList>
    </citation>
    <scope>NUCLEOTIDE SEQUENCE</scope>
    <source>
        <strain evidence="2">Pi057C3</strain>
    </source>
</reference>
<evidence type="ECO:0000313" key="2">
    <source>
        <dbReference type="EMBL" id="KAJ0408352.1"/>
    </source>
</evidence>
<organism evidence="2 3">
    <name type="scientific">Pythium insidiosum</name>
    <name type="common">Pythiosis disease agent</name>
    <dbReference type="NCBI Taxonomy" id="114742"/>
    <lineage>
        <taxon>Eukaryota</taxon>
        <taxon>Sar</taxon>
        <taxon>Stramenopiles</taxon>
        <taxon>Oomycota</taxon>
        <taxon>Peronosporomycetes</taxon>
        <taxon>Pythiales</taxon>
        <taxon>Pythiaceae</taxon>
        <taxon>Pythium</taxon>
    </lineage>
</organism>
<feature type="compositionally biased region" description="Acidic residues" evidence="1">
    <location>
        <begin position="110"/>
        <end position="137"/>
    </location>
</feature>
<feature type="compositionally biased region" description="Low complexity" evidence="1">
    <location>
        <begin position="172"/>
        <end position="184"/>
    </location>
</feature>
<feature type="region of interest" description="Disordered" evidence="1">
    <location>
        <begin position="45"/>
        <end position="192"/>
    </location>
</feature>
<feature type="region of interest" description="Disordered" evidence="1">
    <location>
        <begin position="361"/>
        <end position="383"/>
    </location>
</feature>